<dbReference type="PROSITE" id="PS50902">
    <property type="entry name" value="FLAVODOXIN_LIKE"/>
    <property type="match status" value="1"/>
</dbReference>
<accession>K1KHZ6</accession>
<dbReference type="PROSITE" id="PS51257">
    <property type="entry name" value="PROKAR_LIPOPROTEIN"/>
    <property type="match status" value="1"/>
</dbReference>
<dbReference type="InterPro" id="IPR008254">
    <property type="entry name" value="Flavodoxin/NO_synth"/>
</dbReference>
<feature type="domain" description="Flavodoxin-like" evidence="5">
    <location>
        <begin position="44"/>
        <end position="198"/>
    </location>
</feature>
<dbReference type="RefSeq" id="WP_005434855.1">
    <property type="nucleotide sequence ID" value="NZ_JH815515.1"/>
</dbReference>
<dbReference type="EMBL" id="ADMG01000028">
    <property type="protein sequence ID" value="EKB31354.1"/>
    <property type="molecule type" value="Genomic_DNA"/>
</dbReference>
<keyword evidence="3" id="KW-0288">FMN</keyword>
<evidence type="ECO:0000313" key="6">
    <source>
        <dbReference type="EMBL" id="EKB31354.1"/>
    </source>
</evidence>
<dbReference type="eggNOG" id="COG0716">
    <property type="taxonomic scope" value="Bacteria"/>
</dbReference>
<organism evidence="6 7">
    <name type="scientific">Sutterella wadsworthensis 2_1_59BFAA</name>
    <dbReference type="NCBI Taxonomy" id="742823"/>
    <lineage>
        <taxon>Bacteria</taxon>
        <taxon>Pseudomonadati</taxon>
        <taxon>Pseudomonadota</taxon>
        <taxon>Betaproteobacteria</taxon>
        <taxon>Burkholderiales</taxon>
        <taxon>Sutterellaceae</taxon>
        <taxon>Sutterella</taxon>
    </lineage>
</organism>
<dbReference type="PROSITE" id="PS00201">
    <property type="entry name" value="FLAVODOXIN"/>
    <property type="match status" value="1"/>
</dbReference>
<feature type="chain" id="PRO_5003846777" description="Flavodoxin-like domain-containing protein" evidence="4">
    <location>
        <begin position="31"/>
        <end position="198"/>
    </location>
</feature>
<feature type="signal peptide" evidence="4">
    <location>
        <begin position="1"/>
        <end position="30"/>
    </location>
</feature>
<proteinExistence type="predicted"/>
<evidence type="ECO:0000259" key="5">
    <source>
        <dbReference type="PROSITE" id="PS50902"/>
    </source>
</evidence>
<dbReference type="STRING" id="742823.HMPREF9465_01069"/>
<dbReference type="InterPro" id="IPR001226">
    <property type="entry name" value="Flavodoxin_CS"/>
</dbReference>
<dbReference type="HOGENOM" id="CLU_068890_4_0_4"/>
<dbReference type="Gene3D" id="3.40.50.360">
    <property type="match status" value="1"/>
</dbReference>
<reference evidence="6 7" key="1">
    <citation type="submission" date="2012-05" db="EMBL/GenBank/DDBJ databases">
        <title>The Genome Sequence of Sutterella wadsworthensis 2_1_59BFAA.</title>
        <authorList>
            <consortium name="The Broad Institute Genome Sequencing Platform"/>
            <person name="Earl A."/>
            <person name="Ward D."/>
            <person name="Feldgarden M."/>
            <person name="Gevers D."/>
            <person name="Daigneault M."/>
            <person name="Strauss J."/>
            <person name="Allen-Vercoe E."/>
            <person name="Walker B."/>
            <person name="Young S.K."/>
            <person name="Zeng Q."/>
            <person name="Gargeya S."/>
            <person name="Fitzgerald M."/>
            <person name="Haas B."/>
            <person name="Abouelleil A."/>
            <person name="Alvarado L."/>
            <person name="Arachchi H.M."/>
            <person name="Berlin A.M."/>
            <person name="Chapman S.B."/>
            <person name="Goldberg J."/>
            <person name="Griggs A."/>
            <person name="Gujja S."/>
            <person name="Hansen M."/>
            <person name="Howarth C."/>
            <person name="Imamovic A."/>
            <person name="Larimer J."/>
            <person name="McCowen C."/>
            <person name="Montmayeur A."/>
            <person name="Murphy C."/>
            <person name="Neiman D."/>
            <person name="Pearson M."/>
            <person name="Priest M."/>
            <person name="Roberts A."/>
            <person name="Saif S."/>
            <person name="Shea T."/>
            <person name="Sisk P."/>
            <person name="Sykes S."/>
            <person name="Wortman J."/>
            <person name="Nusbaum C."/>
            <person name="Birren B."/>
        </authorList>
    </citation>
    <scope>NUCLEOTIDE SEQUENCE [LARGE SCALE GENOMIC DNA]</scope>
    <source>
        <strain evidence="6 7">2_1_59BFAA</strain>
    </source>
</reference>
<dbReference type="OrthoDB" id="9806505at2"/>
<name>K1KHZ6_9BURK</name>
<dbReference type="GO" id="GO:0010181">
    <property type="term" value="F:FMN binding"/>
    <property type="evidence" value="ECO:0007669"/>
    <property type="project" value="InterPro"/>
</dbReference>
<keyword evidence="7" id="KW-1185">Reference proteome</keyword>
<dbReference type="GO" id="GO:0009055">
    <property type="term" value="F:electron transfer activity"/>
    <property type="evidence" value="ECO:0007669"/>
    <property type="project" value="InterPro"/>
</dbReference>
<dbReference type="Pfam" id="PF12682">
    <property type="entry name" value="Flavodoxin_4"/>
    <property type="match status" value="1"/>
</dbReference>
<dbReference type="PANTHER" id="PTHR39201:SF1">
    <property type="entry name" value="FLAVODOXIN-LIKE DOMAIN-CONTAINING PROTEIN"/>
    <property type="match status" value="1"/>
</dbReference>
<comment type="cofactor">
    <cofactor evidence="1">
        <name>FMN</name>
        <dbReference type="ChEBI" id="CHEBI:58210"/>
    </cofactor>
</comment>
<keyword evidence="4" id="KW-0732">Signal</keyword>
<dbReference type="InterPro" id="IPR029039">
    <property type="entry name" value="Flavoprotein-like_sf"/>
</dbReference>
<evidence type="ECO:0000256" key="1">
    <source>
        <dbReference type="ARBA" id="ARBA00001917"/>
    </source>
</evidence>
<evidence type="ECO:0000256" key="4">
    <source>
        <dbReference type="SAM" id="SignalP"/>
    </source>
</evidence>
<dbReference type="PANTHER" id="PTHR39201">
    <property type="entry name" value="EXPORTED PROTEIN-RELATED"/>
    <property type="match status" value="1"/>
</dbReference>
<protein>
    <recommendedName>
        <fullName evidence="5">Flavodoxin-like domain-containing protein</fullName>
    </recommendedName>
</protein>
<comment type="caution">
    <text evidence="6">The sequence shown here is derived from an EMBL/GenBank/DDBJ whole genome shotgun (WGS) entry which is preliminary data.</text>
</comment>
<dbReference type="AlphaFoldDB" id="K1KHZ6"/>
<sequence length="198" mass="21577">MQKRRLLASAALAITALGCGATSLSRTAGAAESPKQAPADNRRIAVVYFTKTGNTKSLAEAVRHMTGAALFRVETVEPYPESYGSATEIVKDELQRGVIRPIRPLAFNPDDYDVVVLATPTWWHHAAMPLQTWIRSVDLSAKKILTANTHGGGGLMHTREDFEALLAGRRLGTHLTVYGAVRPQDAKVRSWLEENGCL</sequence>
<dbReference type="Proteomes" id="UP000005835">
    <property type="component" value="Unassembled WGS sequence"/>
</dbReference>
<evidence type="ECO:0000313" key="7">
    <source>
        <dbReference type="Proteomes" id="UP000005835"/>
    </source>
</evidence>
<keyword evidence="2" id="KW-0285">Flavoprotein</keyword>
<dbReference type="PATRIC" id="fig|742823.3.peg.1058"/>
<evidence type="ECO:0000256" key="3">
    <source>
        <dbReference type="ARBA" id="ARBA00022643"/>
    </source>
</evidence>
<gene>
    <name evidence="6" type="ORF">HMPREF9465_01069</name>
</gene>
<evidence type="ECO:0000256" key="2">
    <source>
        <dbReference type="ARBA" id="ARBA00022630"/>
    </source>
</evidence>
<dbReference type="SUPFAM" id="SSF52218">
    <property type="entry name" value="Flavoproteins"/>
    <property type="match status" value="1"/>
</dbReference>